<organism evidence="7 8">
    <name type="scientific">Danionella cerebrum</name>
    <dbReference type="NCBI Taxonomy" id="2873325"/>
    <lineage>
        <taxon>Eukaryota</taxon>
        <taxon>Metazoa</taxon>
        <taxon>Chordata</taxon>
        <taxon>Craniata</taxon>
        <taxon>Vertebrata</taxon>
        <taxon>Euteleostomi</taxon>
        <taxon>Actinopterygii</taxon>
        <taxon>Neopterygii</taxon>
        <taxon>Teleostei</taxon>
        <taxon>Ostariophysi</taxon>
        <taxon>Cypriniformes</taxon>
        <taxon>Danionidae</taxon>
        <taxon>Danioninae</taxon>
        <taxon>Danionella</taxon>
    </lineage>
</organism>
<keyword evidence="1 3" id="KW-0853">WD repeat</keyword>
<keyword evidence="2" id="KW-0677">Repeat</keyword>
<proteinExistence type="predicted"/>
<dbReference type="InterPro" id="IPR052993">
    <property type="entry name" value="CFA-57"/>
</dbReference>
<feature type="repeat" description="WD" evidence="3">
    <location>
        <begin position="379"/>
        <end position="420"/>
    </location>
</feature>
<feature type="region of interest" description="Disordered" evidence="5">
    <location>
        <begin position="1155"/>
        <end position="1175"/>
    </location>
</feature>
<dbReference type="PROSITE" id="PS50082">
    <property type="entry name" value="WD_REPEATS_2"/>
    <property type="match status" value="3"/>
</dbReference>
<accession>A0A553Q598</accession>
<dbReference type="EMBL" id="SRMA01026312">
    <property type="protein sequence ID" value="TRY85111.1"/>
    <property type="molecule type" value="Genomic_DNA"/>
</dbReference>
<dbReference type="PANTHER" id="PTHR32215">
    <property type="entry name" value="CILIA- AND FLAGELLA-ASSOCIATED PROTEIN 57"/>
    <property type="match status" value="1"/>
</dbReference>
<dbReference type="InterPro" id="IPR036322">
    <property type="entry name" value="WD40_repeat_dom_sf"/>
</dbReference>
<evidence type="ECO:0000256" key="4">
    <source>
        <dbReference type="SAM" id="Coils"/>
    </source>
</evidence>
<dbReference type="InterPro" id="IPR001680">
    <property type="entry name" value="WD40_rpt"/>
</dbReference>
<feature type="repeat" description="WD" evidence="3">
    <location>
        <begin position="628"/>
        <end position="661"/>
    </location>
</feature>
<evidence type="ECO:0000313" key="8">
    <source>
        <dbReference type="Proteomes" id="UP000316079"/>
    </source>
</evidence>
<dbReference type="OrthoDB" id="10251741at2759"/>
<keyword evidence="4" id="KW-0175">Coiled coil</keyword>
<dbReference type="InterPro" id="IPR055442">
    <property type="entry name" value="Beta-prop_EML-like_2nd"/>
</dbReference>
<feature type="coiled-coil region" evidence="4">
    <location>
        <begin position="757"/>
        <end position="842"/>
    </location>
</feature>
<evidence type="ECO:0000256" key="2">
    <source>
        <dbReference type="ARBA" id="ARBA00022737"/>
    </source>
</evidence>
<dbReference type="AlphaFoldDB" id="A0A553Q598"/>
<evidence type="ECO:0000256" key="1">
    <source>
        <dbReference type="ARBA" id="ARBA00022574"/>
    </source>
</evidence>
<dbReference type="Proteomes" id="UP000316079">
    <property type="component" value="Unassembled WGS sequence"/>
</dbReference>
<dbReference type="SMART" id="SM00320">
    <property type="entry name" value="WD40"/>
    <property type="match status" value="7"/>
</dbReference>
<dbReference type="PROSITE" id="PS00678">
    <property type="entry name" value="WD_REPEATS_1"/>
    <property type="match status" value="1"/>
</dbReference>
<dbReference type="PANTHER" id="PTHR32215:SF0">
    <property type="entry name" value="CILIA- AND FLAGELLA-ASSOCIATED PROTEIN 57"/>
    <property type="match status" value="1"/>
</dbReference>
<gene>
    <name evidence="7" type="ORF">DNTS_023049</name>
</gene>
<evidence type="ECO:0000256" key="3">
    <source>
        <dbReference type="PROSITE-ProRule" id="PRU00221"/>
    </source>
</evidence>
<sequence length="1175" mass="133692">MSTAVAQSHVFGLRAAVKNNLLFLDEQTIIFPCGNNCVRYNIDTKQQKFIPGTERSQGMQALALSADRRYLAVSERVEKATISVVDLHQEQNRRRRVLTGGENPVEEFVCMAFSPDSKFLIGQAGGPDWTLFLWMWEKKKVLATVKTSNSGPVHQVNSRGIWCLPAALTRAPFDSDSQVSFNPQDNTQICVAGSGVFKIFSYAAESLKQLKTFKTDSHNFLCHTWLSAEQVLAGTQSGQLMLFESGRLRWEIGVTPVLRAASSSEERGADGSRSAPPQISSIVAYSNGFACSAGPGTVCLFERTENEEHYRRSKDIEVPPGAFTSGSSISDQQEISSLVLSPSEETLVASTDLGQLYSIHLSLVELHKTARVEFEFLSQSFHHNIITGLSTCIRKPLIATSSLDCSVRIWNFETHVLEMTKEFPEEAYSVALHPSGLYVLVGFSDKLRLMTLLMDDMTVFKEFPIRSCRECTFSHGGHLFAAVNGNVIILFSTTTLEDVRSLKGHNEKVRGVVFSADDSRLVSCGMDGAVYEWNTLSGALETDSVLKTSSYTGVAVSPDGKTFFAVATDCALREIQDCQILREMPSGDVVCTTVAVSRSGRAIFMGTSAGSVRVVRYPLPIQNQWLEFQAHAAPVTKMVITFDEQFLLSVSEDASLFIWRIIDQEEQGLKREKELIYSEETLITKSELEEKNKLILELSRRVEELEEDKKSQLSLQQAEYRKKIAELSETFLQQITSLNHDKEVLKKEKHTQRGAHAAALLEISKKQQKELEDIESANIQKLMLEYEKYQELHEKLHRIEREHEQQLRRSEESKSRELTEMMEAYEAKLEEKLTLLKQCQSESQQRVREFEEYIRQQEEDADSEILQIASKYEFNLRAEKEDNSRLKVELQTRTKQFQELQRDIESRNLENEKLKQELHKLQAVIRSLEGDIQGLKITIQGRDGIIQNKEKDIIQLKKENNVLKKKEEVTNYQTEHMQEQIEPKQKEIEELNEQIQEMKGELEEFLKSNTQLELNIAELSLKLKAKDKEMHRESVKAQSTGVLLQRFRADLLKCVESIQEPKKLKESVRELHKCYAQPSDTGEKEPEDPDTLQEHSRQREHYEKIISTLKNQLSRDAKIFQASKLKLMKEHVALSKELSALREELQSCRSSINARAGRTDWKHESGRTTKLPPLL</sequence>
<dbReference type="InterPro" id="IPR019775">
    <property type="entry name" value="WD40_repeat_CS"/>
</dbReference>
<feature type="coiled-coil region" evidence="4">
    <location>
        <begin position="688"/>
        <end position="730"/>
    </location>
</feature>
<dbReference type="Gene3D" id="1.10.287.1490">
    <property type="match status" value="1"/>
</dbReference>
<dbReference type="FunFam" id="2.130.10.10:FF:000271">
    <property type="entry name" value="cilia- and flagella-associated protein 57"/>
    <property type="match status" value="1"/>
</dbReference>
<dbReference type="SUPFAM" id="SSF50978">
    <property type="entry name" value="WD40 repeat-like"/>
    <property type="match status" value="2"/>
</dbReference>
<feature type="region of interest" description="Disordered" evidence="5">
    <location>
        <begin position="1075"/>
        <end position="1098"/>
    </location>
</feature>
<evidence type="ECO:0000313" key="7">
    <source>
        <dbReference type="EMBL" id="TRY85111.1"/>
    </source>
</evidence>
<comment type="caution">
    <text evidence="7">The sequence shown here is derived from an EMBL/GenBank/DDBJ whole genome shotgun (WGS) entry which is preliminary data.</text>
</comment>
<feature type="coiled-coil region" evidence="4">
    <location>
        <begin position="883"/>
        <end position="1029"/>
    </location>
</feature>
<dbReference type="Gene3D" id="2.130.10.10">
    <property type="entry name" value="YVTN repeat-like/Quinoprotein amine dehydrogenase"/>
    <property type="match status" value="2"/>
</dbReference>
<feature type="compositionally biased region" description="Basic and acidic residues" evidence="5">
    <location>
        <begin position="1157"/>
        <end position="1167"/>
    </location>
</feature>
<protein>
    <recommendedName>
        <fullName evidence="6">EML-like second beta-propeller domain-containing protein</fullName>
    </recommendedName>
</protein>
<evidence type="ECO:0000259" key="6">
    <source>
        <dbReference type="Pfam" id="PF23414"/>
    </source>
</evidence>
<name>A0A553Q598_9TELE</name>
<keyword evidence="8" id="KW-1185">Reference proteome</keyword>
<feature type="repeat" description="WD" evidence="3">
    <location>
        <begin position="502"/>
        <end position="543"/>
    </location>
</feature>
<dbReference type="PROSITE" id="PS50294">
    <property type="entry name" value="WD_REPEATS_REGION"/>
    <property type="match status" value="2"/>
</dbReference>
<dbReference type="InterPro" id="IPR015943">
    <property type="entry name" value="WD40/YVTN_repeat-like_dom_sf"/>
</dbReference>
<feature type="domain" description="EML-like second beta-propeller" evidence="6">
    <location>
        <begin position="387"/>
        <end position="661"/>
    </location>
</feature>
<reference evidence="7 8" key="1">
    <citation type="journal article" date="2019" name="Sci. Data">
        <title>Hybrid genome assembly and annotation of Danionella translucida.</title>
        <authorList>
            <person name="Kadobianskyi M."/>
            <person name="Schulze L."/>
            <person name="Schuelke M."/>
            <person name="Judkewitz B."/>
        </authorList>
    </citation>
    <scope>NUCLEOTIDE SEQUENCE [LARGE SCALE GENOMIC DNA]</scope>
    <source>
        <strain evidence="7 8">Bolton</strain>
    </source>
</reference>
<dbReference type="Pfam" id="PF23414">
    <property type="entry name" value="Beta-prop_EML_2"/>
    <property type="match status" value="1"/>
</dbReference>
<evidence type="ECO:0000256" key="5">
    <source>
        <dbReference type="SAM" id="MobiDB-lite"/>
    </source>
</evidence>
<dbReference type="STRING" id="623744.A0A553Q598"/>